<accession>A0A2C6MIF8</accession>
<sequence>MEKLCVLCNRLYTLTIGCPNCGHDLDDLGVVQDFYDPYSAYEDQKNFEDGYKGYTEECCVHLLACDSCGWSEFRPMKRFQEEVLTNEIPVLTDITLRDNPVHCP</sequence>
<protein>
    <submittedName>
        <fullName evidence="1">Uncharacterized protein</fullName>
    </submittedName>
</protein>
<dbReference type="AlphaFoldDB" id="A0A2C6MIF8"/>
<keyword evidence="2" id="KW-1185">Reference proteome</keyword>
<proteinExistence type="predicted"/>
<organism evidence="1 2">
    <name type="scientific">Desulforamulus profundi</name>
    <dbReference type="NCBI Taxonomy" id="1383067"/>
    <lineage>
        <taxon>Bacteria</taxon>
        <taxon>Bacillati</taxon>
        <taxon>Bacillota</taxon>
        <taxon>Clostridia</taxon>
        <taxon>Eubacteriales</taxon>
        <taxon>Peptococcaceae</taxon>
        <taxon>Desulforamulus</taxon>
    </lineage>
</organism>
<comment type="caution">
    <text evidence="1">The sequence shown here is derived from an EMBL/GenBank/DDBJ whole genome shotgun (WGS) entry which is preliminary data.</text>
</comment>
<dbReference type="EMBL" id="AWQQ01000027">
    <property type="protein sequence ID" value="PHJ39246.1"/>
    <property type="molecule type" value="Genomic_DNA"/>
</dbReference>
<reference evidence="1 2" key="1">
    <citation type="submission" date="2013-09" db="EMBL/GenBank/DDBJ databases">
        <title>Biodegradation of hydrocarbons in the deep terrestrial subsurface : characterization of a microbial consortium composed of two Desulfotomaculum species originating from a deep geological formation.</title>
        <authorList>
            <person name="Aullo T."/>
            <person name="Berlendis S."/>
            <person name="Lascourreges J.-F."/>
            <person name="Dessort D."/>
            <person name="Saint-Laurent S."/>
            <person name="Schraauwers B."/>
            <person name="Mas J."/>
            <person name="Magot M."/>
            <person name="Ranchou-Peyruse A."/>
        </authorList>
    </citation>
    <scope>NUCLEOTIDE SEQUENCE [LARGE SCALE GENOMIC DNA]</scope>
    <source>
        <strain evidence="1 2">Bs107</strain>
    </source>
</reference>
<dbReference type="Proteomes" id="UP000222564">
    <property type="component" value="Unassembled WGS sequence"/>
</dbReference>
<evidence type="ECO:0000313" key="1">
    <source>
        <dbReference type="EMBL" id="PHJ39246.1"/>
    </source>
</evidence>
<name>A0A2C6MIF8_9FIRM</name>
<gene>
    <name evidence="1" type="ORF">P378_04825</name>
</gene>
<dbReference type="RefSeq" id="WP_180260981.1">
    <property type="nucleotide sequence ID" value="NZ_AWQQ01000027.1"/>
</dbReference>
<evidence type="ECO:0000313" key="2">
    <source>
        <dbReference type="Proteomes" id="UP000222564"/>
    </source>
</evidence>